<keyword evidence="3" id="KW-1185">Reference proteome</keyword>
<dbReference type="InterPro" id="IPR012652">
    <property type="entry name" value="ThiW"/>
</dbReference>
<feature type="transmembrane region" description="Helical" evidence="1">
    <location>
        <begin position="100"/>
        <end position="126"/>
    </location>
</feature>
<keyword evidence="1" id="KW-1133">Transmembrane helix</keyword>
<sequence length="168" mass="17195">MKTVRPRVHQLTLAALYVAVGVLTSHLVVVPVAFAKAFPVQHFLNVLSAVTLGPGGAVSVAFAVSVLRVALGTGTPLAFPGSMFGALLAGLLYRRSGRVAAALAGEIVGTGVLGALVAVPVAQLVLGRQVGFLVYIVPFTVSSAAGALLAGALLPVLRRVPALQRWLR</sequence>
<dbReference type="Gene3D" id="1.10.1760.20">
    <property type="match status" value="1"/>
</dbReference>
<feature type="transmembrane region" description="Helical" evidence="1">
    <location>
        <begin position="12"/>
        <end position="34"/>
    </location>
</feature>
<proteinExistence type="predicted"/>
<keyword evidence="1" id="KW-0472">Membrane</keyword>
<name>A0AA35G7N5_9FIRM</name>
<evidence type="ECO:0000313" key="3">
    <source>
        <dbReference type="Proteomes" id="UP001163687"/>
    </source>
</evidence>
<organism evidence="2 3">
    <name type="scientific">Caldinitratiruptor microaerophilus</name>
    <dbReference type="NCBI Taxonomy" id="671077"/>
    <lineage>
        <taxon>Bacteria</taxon>
        <taxon>Bacillati</taxon>
        <taxon>Bacillota</taxon>
        <taxon>Clostridia</taxon>
        <taxon>Eubacteriales</taxon>
        <taxon>Symbiobacteriaceae</taxon>
        <taxon>Caldinitratiruptor</taxon>
    </lineage>
</organism>
<feature type="transmembrane region" description="Helical" evidence="1">
    <location>
        <begin position="77"/>
        <end position="93"/>
    </location>
</feature>
<dbReference type="NCBIfam" id="TIGR02359">
    <property type="entry name" value="thiW"/>
    <property type="match status" value="1"/>
</dbReference>
<dbReference type="Pfam" id="PF09512">
    <property type="entry name" value="ThiW"/>
    <property type="match status" value="1"/>
</dbReference>
<accession>A0AA35G7N5</accession>
<dbReference type="KEGG" id="cmic:caldi_11850"/>
<protein>
    <submittedName>
        <fullName evidence="2">Energy coupling factor transporter S component ThiW</fullName>
    </submittedName>
</protein>
<dbReference type="PIRSF" id="PIRSF024534">
    <property type="entry name" value="ThiW"/>
    <property type="match status" value="1"/>
</dbReference>
<dbReference type="EMBL" id="AP025628">
    <property type="protein sequence ID" value="BDG60095.1"/>
    <property type="molecule type" value="Genomic_DNA"/>
</dbReference>
<keyword evidence="1" id="KW-0812">Transmembrane</keyword>
<reference evidence="2" key="1">
    <citation type="submission" date="2022-03" db="EMBL/GenBank/DDBJ databases">
        <title>Complete genome sequence of Caldinitratiruptor microaerophilus.</title>
        <authorList>
            <person name="Mukaiyama R."/>
            <person name="Nishiyama T."/>
            <person name="Ueda K."/>
        </authorList>
    </citation>
    <scope>NUCLEOTIDE SEQUENCE</scope>
    <source>
        <strain evidence="2">JCM 16183</strain>
    </source>
</reference>
<evidence type="ECO:0000256" key="1">
    <source>
        <dbReference type="SAM" id="Phobius"/>
    </source>
</evidence>
<dbReference type="AlphaFoldDB" id="A0AA35G7N5"/>
<gene>
    <name evidence="2" type="primary">thiW</name>
    <name evidence="2" type="ORF">caldi_11850</name>
</gene>
<evidence type="ECO:0000313" key="2">
    <source>
        <dbReference type="EMBL" id="BDG60095.1"/>
    </source>
</evidence>
<feature type="transmembrane region" description="Helical" evidence="1">
    <location>
        <begin position="132"/>
        <end position="157"/>
    </location>
</feature>
<dbReference type="Proteomes" id="UP001163687">
    <property type="component" value="Chromosome"/>
</dbReference>